<feature type="non-terminal residue" evidence="5">
    <location>
        <position position="1"/>
    </location>
</feature>
<dbReference type="SUPFAM" id="SSF102215">
    <property type="entry name" value="Creatininase"/>
    <property type="match status" value="1"/>
</dbReference>
<keyword evidence="3" id="KW-0378">Hydrolase</keyword>
<proteinExistence type="predicted"/>
<dbReference type="EMBL" id="UINC01225314">
    <property type="protein sequence ID" value="SVE55325.1"/>
    <property type="molecule type" value="Genomic_DNA"/>
</dbReference>
<evidence type="ECO:0000256" key="3">
    <source>
        <dbReference type="ARBA" id="ARBA00022801"/>
    </source>
</evidence>
<accession>A0A383EG95</accession>
<dbReference type="PANTHER" id="PTHR35005">
    <property type="entry name" value="3-DEHYDRO-SCYLLO-INOSOSE HYDROLASE"/>
    <property type="match status" value="1"/>
</dbReference>
<sequence>EGLMCGISEHHMRHPGTLTLRPGTFLIALGDMIESMVRAGFRNVVVVNGHGGNIEPIHGTWDQFLRQFEGINLHFLSYWDTLGQADANELLQGGKCLPDDLPGHAQEFETSFALAKFPDNVRDEAVSDQPDPNPALATAEQGNEWFDRVTERLAKFVGEVIDGQRQSETPPFHP</sequence>
<dbReference type="InterPro" id="IPR024087">
    <property type="entry name" value="Creatininase-like_sf"/>
</dbReference>
<dbReference type="Pfam" id="PF02633">
    <property type="entry name" value="Creatininase"/>
    <property type="match status" value="1"/>
</dbReference>
<dbReference type="AlphaFoldDB" id="A0A383EG95"/>
<evidence type="ECO:0000256" key="2">
    <source>
        <dbReference type="ARBA" id="ARBA00022723"/>
    </source>
</evidence>
<dbReference type="PANTHER" id="PTHR35005:SF1">
    <property type="entry name" value="2-AMINO-5-FORMYLAMINO-6-RIBOSYLAMINOPYRIMIDIN-4(3H)-ONE 5'-MONOPHOSPHATE DEFORMYLASE"/>
    <property type="match status" value="1"/>
</dbReference>
<evidence type="ECO:0000256" key="1">
    <source>
        <dbReference type="ARBA" id="ARBA00001947"/>
    </source>
</evidence>
<reference evidence="5" key="1">
    <citation type="submission" date="2018-05" db="EMBL/GenBank/DDBJ databases">
        <authorList>
            <person name="Lanie J.A."/>
            <person name="Ng W.-L."/>
            <person name="Kazmierczak K.M."/>
            <person name="Andrzejewski T.M."/>
            <person name="Davidsen T.M."/>
            <person name="Wayne K.J."/>
            <person name="Tettelin H."/>
            <person name="Glass J.I."/>
            <person name="Rusch D."/>
            <person name="Podicherti R."/>
            <person name="Tsui H.-C.T."/>
            <person name="Winkler M.E."/>
        </authorList>
    </citation>
    <scope>NUCLEOTIDE SEQUENCE</scope>
</reference>
<evidence type="ECO:0000256" key="4">
    <source>
        <dbReference type="ARBA" id="ARBA00022833"/>
    </source>
</evidence>
<dbReference type="Gene3D" id="3.40.50.10310">
    <property type="entry name" value="Creatininase"/>
    <property type="match status" value="1"/>
</dbReference>
<evidence type="ECO:0008006" key="6">
    <source>
        <dbReference type="Google" id="ProtNLM"/>
    </source>
</evidence>
<keyword evidence="2" id="KW-0479">Metal-binding</keyword>
<name>A0A383EG95_9ZZZZ</name>
<keyword evidence="4" id="KW-0862">Zinc</keyword>
<comment type="cofactor">
    <cofactor evidence="1">
        <name>Zn(2+)</name>
        <dbReference type="ChEBI" id="CHEBI:29105"/>
    </cofactor>
</comment>
<evidence type="ECO:0000313" key="5">
    <source>
        <dbReference type="EMBL" id="SVE55325.1"/>
    </source>
</evidence>
<gene>
    <name evidence="5" type="ORF">METZ01_LOCUS508179</name>
</gene>
<dbReference type="InterPro" id="IPR003785">
    <property type="entry name" value="Creatininase/forma_Hydrolase"/>
</dbReference>
<dbReference type="GO" id="GO:0016811">
    <property type="term" value="F:hydrolase activity, acting on carbon-nitrogen (but not peptide) bonds, in linear amides"/>
    <property type="evidence" value="ECO:0007669"/>
    <property type="project" value="TreeGrafter"/>
</dbReference>
<protein>
    <recommendedName>
        <fullName evidence="6">Creatininase</fullName>
    </recommendedName>
</protein>
<organism evidence="5">
    <name type="scientific">marine metagenome</name>
    <dbReference type="NCBI Taxonomy" id="408172"/>
    <lineage>
        <taxon>unclassified sequences</taxon>
        <taxon>metagenomes</taxon>
        <taxon>ecological metagenomes</taxon>
    </lineage>
</organism>
<dbReference type="GO" id="GO:0009231">
    <property type="term" value="P:riboflavin biosynthetic process"/>
    <property type="evidence" value="ECO:0007669"/>
    <property type="project" value="TreeGrafter"/>
</dbReference>
<dbReference type="GO" id="GO:0046872">
    <property type="term" value="F:metal ion binding"/>
    <property type="evidence" value="ECO:0007669"/>
    <property type="project" value="UniProtKB-KW"/>
</dbReference>